<keyword evidence="4" id="KW-0325">Glycoprotein</keyword>
<dbReference type="InterPro" id="IPR007657">
    <property type="entry name" value="Glycosyltransferase_61"/>
</dbReference>
<evidence type="ECO:0000256" key="4">
    <source>
        <dbReference type="ARBA" id="ARBA00023180"/>
    </source>
</evidence>
<dbReference type="PANTHER" id="PTHR20961:SF98">
    <property type="entry name" value="GLYCOSYLTRANSFERASE"/>
    <property type="match status" value="1"/>
</dbReference>
<protein>
    <submittedName>
        <fullName evidence="6">Glycosyltransferase 61</fullName>
    </submittedName>
</protein>
<dbReference type="InterPro" id="IPR049625">
    <property type="entry name" value="Glyco_transf_61_cat"/>
</dbReference>
<evidence type="ECO:0000313" key="6">
    <source>
        <dbReference type="EMBL" id="KAK6931303.1"/>
    </source>
</evidence>
<organism evidence="6 7">
    <name type="scientific">Dillenia turbinata</name>
    <dbReference type="NCBI Taxonomy" id="194707"/>
    <lineage>
        <taxon>Eukaryota</taxon>
        <taxon>Viridiplantae</taxon>
        <taxon>Streptophyta</taxon>
        <taxon>Embryophyta</taxon>
        <taxon>Tracheophyta</taxon>
        <taxon>Spermatophyta</taxon>
        <taxon>Magnoliopsida</taxon>
        <taxon>eudicotyledons</taxon>
        <taxon>Gunneridae</taxon>
        <taxon>Pentapetalae</taxon>
        <taxon>Dilleniales</taxon>
        <taxon>Dilleniaceae</taxon>
        <taxon>Dillenia</taxon>
    </lineage>
</organism>
<feature type="domain" description="Glycosyltransferase 61 catalytic" evidence="5">
    <location>
        <begin position="109"/>
        <end position="195"/>
    </location>
</feature>
<keyword evidence="7" id="KW-1185">Reference proteome</keyword>
<evidence type="ECO:0000256" key="3">
    <source>
        <dbReference type="ARBA" id="ARBA00022679"/>
    </source>
</evidence>
<dbReference type="AlphaFoldDB" id="A0AAN8VP76"/>
<evidence type="ECO:0000256" key="1">
    <source>
        <dbReference type="ARBA" id="ARBA00004323"/>
    </source>
</evidence>
<keyword evidence="3" id="KW-0808">Transferase</keyword>
<evidence type="ECO:0000313" key="7">
    <source>
        <dbReference type="Proteomes" id="UP001370490"/>
    </source>
</evidence>
<evidence type="ECO:0000256" key="2">
    <source>
        <dbReference type="ARBA" id="ARBA00022676"/>
    </source>
</evidence>
<dbReference type="Pfam" id="PF04577">
    <property type="entry name" value="Glyco_transf_61"/>
    <property type="match status" value="1"/>
</dbReference>
<comment type="subcellular location">
    <subcellularLocation>
        <location evidence="1">Golgi apparatus membrane</location>
        <topology evidence="1">Single-pass type II membrane protein</topology>
    </subcellularLocation>
</comment>
<keyword evidence="2" id="KW-0328">Glycosyltransferase</keyword>
<comment type="caution">
    <text evidence="6">The sequence shown here is derived from an EMBL/GenBank/DDBJ whole genome shotgun (WGS) entry which is preliminary data.</text>
</comment>
<dbReference type="PANTHER" id="PTHR20961">
    <property type="entry name" value="GLYCOSYLTRANSFERASE"/>
    <property type="match status" value="1"/>
</dbReference>
<dbReference type="Proteomes" id="UP001370490">
    <property type="component" value="Unassembled WGS sequence"/>
</dbReference>
<evidence type="ECO:0000259" key="5">
    <source>
        <dbReference type="Pfam" id="PF04577"/>
    </source>
</evidence>
<accession>A0AAN8VP76</accession>
<name>A0AAN8VP76_9MAGN</name>
<proteinExistence type="predicted"/>
<sequence>MILLQFDDWSIPTSGVSNSTTRIQEVVMVIDQSHDWWLNKNGDLLHELSKQRIIRMDQETTPHCFPWTLIGLISHGLGSINPKWLPISRTLHHFRDLLANAYGDQNRPFVSRPPNARPRPRLVLARRRRGGRVMLNYVEVKHAMEEAGFEVIEFEPTKTTDLHQNYALLSSSHALLGVHGAALTHLLFLRPGSVLLQIVLIGQDGVAEFFGKPARELGLEYMEYKISVYESSYMEKYGKDDLILNNSTALLKDGWNRELYELYIKYQDVKLDLTRFRPYLEKAYKKAEDFMDRLPQI</sequence>
<dbReference type="GO" id="GO:0000139">
    <property type="term" value="C:Golgi membrane"/>
    <property type="evidence" value="ECO:0007669"/>
    <property type="project" value="UniProtKB-SubCell"/>
</dbReference>
<reference evidence="6 7" key="1">
    <citation type="submission" date="2023-12" db="EMBL/GenBank/DDBJ databases">
        <title>A high-quality genome assembly for Dillenia turbinata (Dilleniales).</title>
        <authorList>
            <person name="Chanderbali A."/>
        </authorList>
    </citation>
    <scope>NUCLEOTIDE SEQUENCE [LARGE SCALE GENOMIC DNA]</scope>
    <source>
        <strain evidence="6">LSX21</strain>
        <tissue evidence="6">Leaf</tissue>
    </source>
</reference>
<dbReference type="GO" id="GO:0016763">
    <property type="term" value="F:pentosyltransferase activity"/>
    <property type="evidence" value="ECO:0007669"/>
    <property type="project" value="UniProtKB-ARBA"/>
</dbReference>
<gene>
    <name evidence="6" type="ORF">RJ641_003096</name>
</gene>
<dbReference type="EMBL" id="JBAMMX010000011">
    <property type="protein sequence ID" value="KAK6931303.1"/>
    <property type="molecule type" value="Genomic_DNA"/>
</dbReference>